<dbReference type="EMBL" id="SZYD01000005">
    <property type="protein sequence ID" value="KAD6118982.1"/>
    <property type="molecule type" value="Genomic_DNA"/>
</dbReference>
<name>A0A5N6PBU9_9ASTR</name>
<gene>
    <name evidence="1" type="ORF">E3N88_10253</name>
</gene>
<accession>A0A5N6PBU9</accession>
<comment type="caution">
    <text evidence="1">The sequence shown here is derived from an EMBL/GenBank/DDBJ whole genome shotgun (WGS) entry which is preliminary data.</text>
</comment>
<reference evidence="1 2" key="1">
    <citation type="submission" date="2019-05" db="EMBL/GenBank/DDBJ databases">
        <title>Mikania micrantha, genome provides insights into the molecular mechanism of rapid growth.</title>
        <authorList>
            <person name="Liu B."/>
        </authorList>
    </citation>
    <scope>NUCLEOTIDE SEQUENCE [LARGE SCALE GENOMIC DNA]</scope>
    <source>
        <strain evidence="1">NLD-2019</strain>
        <tissue evidence="1">Leaf</tissue>
    </source>
</reference>
<protein>
    <submittedName>
        <fullName evidence="1">Uncharacterized protein</fullName>
    </submittedName>
</protein>
<evidence type="ECO:0000313" key="2">
    <source>
        <dbReference type="Proteomes" id="UP000326396"/>
    </source>
</evidence>
<proteinExistence type="predicted"/>
<evidence type="ECO:0000313" key="1">
    <source>
        <dbReference type="EMBL" id="KAD6118982.1"/>
    </source>
</evidence>
<keyword evidence="2" id="KW-1185">Reference proteome</keyword>
<dbReference type="AlphaFoldDB" id="A0A5N6PBU9"/>
<organism evidence="1 2">
    <name type="scientific">Mikania micrantha</name>
    <name type="common">bitter vine</name>
    <dbReference type="NCBI Taxonomy" id="192012"/>
    <lineage>
        <taxon>Eukaryota</taxon>
        <taxon>Viridiplantae</taxon>
        <taxon>Streptophyta</taxon>
        <taxon>Embryophyta</taxon>
        <taxon>Tracheophyta</taxon>
        <taxon>Spermatophyta</taxon>
        <taxon>Magnoliopsida</taxon>
        <taxon>eudicotyledons</taxon>
        <taxon>Gunneridae</taxon>
        <taxon>Pentapetalae</taxon>
        <taxon>asterids</taxon>
        <taxon>campanulids</taxon>
        <taxon>Asterales</taxon>
        <taxon>Asteraceae</taxon>
        <taxon>Asteroideae</taxon>
        <taxon>Heliantheae alliance</taxon>
        <taxon>Eupatorieae</taxon>
        <taxon>Mikania</taxon>
    </lineage>
</organism>
<dbReference type="Proteomes" id="UP000326396">
    <property type="component" value="Linkage Group LG13"/>
</dbReference>
<sequence length="124" mass="14414">MLKISVRNRIRAKSNRRNRKTRKWTHRGTRWSLGERLRVREANRESRLPNPIAEHRGRIEELSIDKKVEIQLLEGPPEAILARVLHLSPTVASHMATPTGGRNSAKLTKQHLPYLGWIWWEAAC</sequence>